<feature type="region of interest" description="Disordered" evidence="6">
    <location>
        <begin position="1"/>
        <end position="24"/>
    </location>
</feature>
<evidence type="ECO:0000256" key="3">
    <source>
        <dbReference type="ARBA" id="ARBA00023004"/>
    </source>
</evidence>
<evidence type="ECO:0000313" key="8">
    <source>
        <dbReference type="Proteomes" id="UP000318431"/>
    </source>
</evidence>
<dbReference type="GO" id="GO:0140737">
    <property type="term" value="C:encapsulin nanocompartment"/>
    <property type="evidence" value="ECO:0007669"/>
    <property type="project" value="UniProtKB-SubCell"/>
</dbReference>
<keyword evidence="5" id="KW-1284">Encapsulin nanocompartment</keyword>
<dbReference type="Gene3D" id="6.10.140.1960">
    <property type="match status" value="1"/>
</dbReference>
<evidence type="ECO:0000256" key="5">
    <source>
        <dbReference type="ARBA" id="ARBA00033787"/>
    </source>
</evidence>
<keyword evidence="2" id="KW-0479">Metal-binding</keyword>
<evidence type="ECO:0008006" key="9">
    <source>
        <dbReference type="Google" id="ProtNLM"/>
    </source>
</evidence>
<keyword evidence="8" id="KW-1185">Reference proteome</keyword>
<dbReference type="SUPFAM" id="SSF47240">
    <property type="entry name" value="Ferritin-like"/>
    <property type="match status" value="1"/>
</dbReference>
<reference evidence="7 8" key="1">
    <citation type="journal article" date="2015" name="Stand. Genomic Sci.">
        <title>Genomic Encyclopedia of Bacterial and Archaeal Type Strains, Phase III: the genomes of soil and plant-associated and newly described type strains.</title>
        <authorList>
            <person name="Whitman W.B."/>
            <person name="Woyke T."/>
            <person name="Klenk H.P."/>
            <person name="Zhou Y."/>
            <person name="Lilburn T.G."/>
            <person name="Beck B.J."/>
            <person name="De Vos P."/>
            <person name="Vandamme P."/>
            <person name="Eisen J.A."/>
            <person name="Garrity G."/>
            <person name="Hugenholtz P."/>
            <person name="Kyrpides N.C."/>
        </authorList>
    </citation>
    <scope>NUCLEOTIDE SEQUENCE [LARGE SCALE GENOMIC DNA]</scope>
    <source>
        <strain evidence="7 8">CGMCC 1.10822</strain>
    </source>
</reference>
<evidence type="ECO:0000256" key="1">
    <source>
        <dbReference type="ARBA" id="ARBA00022434"/>
    </source>
</evidence>
<feature type="compositionally biased region" description="Low complexity" evidence="6">
    <location>
        <begin position="1"/>
        <end position="20"/>
    </location>
</feature>
<protein>
    <recommendedName>
        <fullName evidence="9">Ferritin</fullName>
    </recommendedName>
</protein>
<dbReference type="Proteomes" id="UP000318431">
    <property type="component" value="Unassembled WGS sequence"/>
</dbReference>
<dbReference type="GO" id="GO:0046872">
    <property type="term" value="F:metal ion binding"/>
    <property type="evidence" value="ECO:0007669"/>
    <property type="project" value="UniProtKB-KW"/>
</dbReference>
<dbReference type="AlphaFoldDB" id="A0A562RBY2"/>
<organism evidence="7 8">
    <name type="scientific">Pseudoduganella lurida</name>
    <dbReference type="NCBI Taxonomy" id="1036180"/>
    <lineage>
        <taxon>Bacteria</taxon>
        <taxon>Pseudomonadati</taxon>
        <taxon>Pseudomonadota</taxon>
        <taxon>Betaproteobacteria</taxon>
        <taxon>Burkholderiales</taxon>
        <taxon>Oxalobacteraceae</taxon>
        <taxon>Telluria group</taxon>
        <taxon>Pseudoduganella</taxon>
    </lineage>
</organism>
<evidence type="ECO:0000256" key="6">
    <source>
        <dbReference type="SAM" id="MobiDB-lite"/>
    </source>
</evidence>
<dbReference type="GO" id="GO:0006879">
    <property type="term" value="P:intracellular iron ion homeostasis"/>
    <property type="evidence" value="ECO:0007669"/>
    <property type="project" value="UniProtKB-KW"/>
</dbReference>
<evidence type="ECO:0000256" key="4">
    <source>
        <dbReference type="ARBA" id="ARBA00033738"/>
    </source>
</evidence>
<dbReference type="Pfam" id="PF22277">
    <property type="entry name" value="EncFtn-like"/>
    <property type="match status" value="1"/>
</dbReference>
<dbReference type="EMBL" id="VLLB01000003">
    <property type="protein sequence ID" value="TWI66561.1"/>
    <property type="molecule type" value="Genomic_DNA"/>
</dbReference>
<dbReference type="RefSeq" id="WP_229474285.1">
    <property type="nucleotide sequence ID" value="NZ_VLLB01000003.1"/>
</dbReference>
<evidence type="ECO:0000313" key="7">
    <source>
        <dbReference type="EMBL" id="TWI66561.1"/>
    </source>
</evidence>
<name>A0A562RBY2_9BURK</name>
<dbReference type="InterPro" id="IPR009078">
    <property type="entry name" value="Ferritin-like_SF"/>
</dbReference>
<comment type="subcellular location">
    <subcellularLocation>
        <location evidence="4">Encapsulin nanocompartment</location>
    </subcellularLocation>
</comment>
<comment type="caution">
    <text evidence="7">The sequence shown here is derived from an EMBL/GenBank/DDBJ whole genome shotgun (WGS) entry which is preliminary data.</text>
</comment>
<evidence type="ECO:0000256" key="2">
    <source>
        <dbReference type="ARBA" id="ARBA00022723"/>
    </source>
</evidence>
<proteinExistence type="predicted"/>
<accession>A0A562RBY2</accession>
<dbReference type="InterPro" id="IPR054581">
    <property type="entry name" value="EncFtn-like"/>
</dbReference>
<keyword evidence="3" id="KW-0408">Iron</keyword>
<gene>
    <name evidence="7" type="ORF">IP91_02380</name>
</gene>
<sequence>MSQEHGTQQHGTHQHGTQQHVIEPRESLNAQVLDMHRALTALADKVGALDTLNQRVEACTDPELKLVLASQRDTTRRQLAMLLEWTRRRDPKLDKELREALFKAGPIAAQYHYDENI</sequence>
<keyword evidence="1" id="KW-0409">Iron storage</keyword>